<name>A0A919N1C8_9ACTN</name>
<dbReference type="SUPFAM" id="SSF52507">
    <property type="entry name" value="Homo-oligomeric flavin-containing Cys decarboxylases, HFCD"/>
    <property type="match status" value="1"/>
</dbReference>
<dbReference type="Proteomes" id="UP000636960">
    <property type="component" value="Unassembled WGS sequence"/>
</dbReference>
<evidence type="ECO:0000313" key="2">
    <source>
        <dbReference type="EMBL" id="GIF01121.1"/>
    </source>
</evidence>
<keyword evidence="3" id="KW-1185">Reference proteome</keyword>
<dbReference type="EMBL" id="BOMV01000098">
    <property type="protein sequence ID" value="GIF01121.1"/>
    <property type="molecule type" value="Genomic_DNA"/>
</dbReference>
<evidence type="ECO:0000313" key="3">
    <source>
        <dbReference type="Proteomes" id="UP000636960"/>
    </source>
</evidence>
<dbReference type="GO" id="GO:0003824">
    <property type="term" value="F:catalytic activity"/>
    <property type="evidence" value="ECO:0007669"/>
    <property type="project" value="InterPro"/>
</dbReference>
<accession>A0A919N1C8</accession>
<dbReference type="InterPro" id="IPR003382">
    <property type="entry name" value="Flavoprotein"/>
</dbReference>
<feature type="domain" description="Flavoprotein" evidence="1">
    <location>
        <begin position="7"/>
        <end position="125"/>
    </location>
</feature>
<protein>
    <recommendedName>
        <fullName evidence="1">Flavoprotein domain-containing protein</fullName>
    </recommendedName>
</protein>
<dbReference type="Pfam" id="PF02441">
    <property type="entry name" value="Flavoprotein"/>
    <property type="match status" value="1"/>
</dbReference>
<dbReference type="AlphaFoldDB" id="A0A919N1C8"/>
<evidence type="ECO:0000259" key="1">
    <source>
        <dbReference type="Pfam" id="PF02441"/>
    </source>
</evidence>
<dbReference type="InterPro" id="IPR036551">
    <property type="entry name" value="Flavin_trans-like"/>
</dbReference>
<sequence>MTTRVLCIVVCGAGPADRVGRLVEDARRERWTVRIVATPTATGFIDAQALAVQCGAAVRSDYRASAETGPRASAADAMIVAPATYNSINKLATGINDTYALNVVSEAIGRRRPVAIMPFVNAALAARTPFTEAVRSLRSEGVHIVYGPGQWEPHQPGEGGSRLDGFPWSLALSAVTELGRTVKPTKS</sequence>
<reference evidence="2" key="1">
    <citation type="submission" date="2021-01" db="EMBL/GenBank/DDBJ databases">
        <title>Whole genome shotgun sequence of Actinoplanes rishiriensis NBRC 108556.</title>
        <authorList>
            <person name="Komaki H."/>
            <person name="Tamura T."/>
        </authorList>
    </citation>
    <scope>NUCLEOTIDE SEQUENCE</scope>
    <source>
        <strain evidence="2">NBRC 108556</strain>
    </source>
</reference>
<proteinExistence type="predicted"/>
<dbReference type="Gene3D" id="3.40.50.1950">
    <property type="entry name" value="Flavin prenyltransferase-like"/>
    <property type="match status" value="1"/>
</dbReference>
<gene>
    <name evidence="2" type="ORF">Ari01nite_85850</name>
</gene>
<organism evidence="2 3">
    <name type="scientific">Paractinoplanes rishiriensis</name>
    <dbReference type="NCBI Taxonomy" id="1050105"/>
    <lineage>
        <taxon>Bacteria</taxon>
        <taxon>Bacillati</taxon>
        <taxon>Actinomycetota</taxon>
        <taxon>Actinomycetes</taxon>
        <taxon>Micromonosporales</taxon>
        <taxon>Micromonosporaceae</taxon>
        <taxon>Paractinoplanes</taxon>
    </lineage>
</organism>
<comment type="caution">
    <text evidence="2">The sequence shown here is derived from an EMBL/GenBank/DDBJ whole genome shotgun (WGS) entry which is preliminary data.</text>
</comment>
<dbReference type="RefSeq" id="WP_203789610.1">
    <property type="nucleotide sequence ID" value="NZ_BOMV01000098.1"/>
</dbReference>